<keyword evidence="9" id="KW-1064">Adaptive immunity</keyword>
<evidence type="ECO:0000256" key="6">
    <source>
        <dbReference type="ARBA" id="ARBA00022729"/>
    </source>
</evidence>
<dbReference type="Pfam" id="PF07686">
    <property type="entry name" value="V-set"/>
    <property type="match status" value="1"/>
</dbReference>
<gene>
    <name evidence="21" type="primary">TREM1</name>
</gene>
<dbReference type="PANTHER" id="PTHR19357:SF0">
    <property type="entry name" value="TRIGGERING RECEPTOR EXPRESSED ON MYELOID CELLS 1"/>
    <property type="match status" value="1"/>
</dbReference>
<sequence length="270" mass="29783">MASHPVVQLSGASRSVWCFVAVPGALSSWSWCTGRMRKTRRWGLLWMLFVSELQAATELTEERFDLEEGQTLTVNCPYGIGMYDHSQKAWQRIREGKGPPQTLVTTETPSENSHPIQVGRIILEDYHDHGLLRVQMTNLQVEDSGLYRCVICQDPKEPHVLFYPVRLVVARGSSGTPASSESSTQNVDSVPPTTTKPLGPLYTSPRTVTQAPPKSTATVSTPGSEINIKNMTDIIRVPVFNIVILMAGGFLSKSLVFSVLFAVTLKSFGF</sequence>
<keyword evidence="4" id="KW-0399">Innate immunity</keyword>
<comment type="subcellular location">
    <subcellularLocation>
        <location evidence="1">Cell membrane</location>
        <topology evidence="1">Single-pass type I membrane protein</topology>
    </subcellularLocation>
</comment>
<dbReference type="SUPFAM" id="SSF48726">
    <property type="entry name" value="Immunoglobulin"/>
    <property type="match status" value="1"/>
</dbReference>
<keyword evidence="6" id="KW-0732">Signal</keyword>
<dbReference type="InterPro" id="IPR013106">
    <property type="entry name" value="Ig_V-set"/>
</dbReference>
<keyword evidence="10 18" id="KW-0472">Membrane</keyword>
<keyword evidence="20" id="KW-1185">Reference proteome</keyword>
<evidence type="ECO:0000313" key="20">
    <source>
        <dbReference type="Proteomes" id="UP000504640"/>
    </source>
</evidence>
<dbReference type="InterPro" id="IPR003599">
    <property type="entry name" value="Ig_sub"/>
</dbReference>
<evidence type="ECO:0000256" key="13">
    <source>
        <dbReference type="ARBA" id="ARBA00023180"/>
    </source>
</evidence>
<keyword evidence="8 18" id="KW-1133">Transmembrane helix</keyword>
<evidence type="ECO:0000256" key="4">
    <source>
        <dbReference type="ARBA" id="ARBA00022588"/>
    </source>
</evidence>
<dbReference type="GeneID" id="116533521"/>
<evidence type="ECO:0000256" key="15">
    <source>
        <dbReference type="ARBA" id="ARBA00045778"/>
    </source>
</evidence>
<feature type="compositionally biased region" description="Low complexity" evidence="17">
    <location>
        <begin position="174"/>
        <end position="184"/>
    </location>
</feature>
<evidence type="ECO:0000256" key="17">
    <source>
        <dbReference type="SAM" id="MobiDB-lite"/>
    </source>
</evidence>
<comment type="function">
    <text evidence="15">Cell surface receptor that plays important roles in innate and adaptive immunity by amplifying inflammatory responses. Upon activation by various ligands such as PGLYRP1, HMGB1 or HSP70, multimerizes and forms a complex with transmembrane adapter TYROBP/DAP12. In turn, initiates a SYK-mediated cascade of tyrosine phosphorylation, activating multiple downstream mediators such as BTK, MAPK1, MAPK3 or phospholipase C-gamma. This cascade promotes the neutrophil- and macrophage-mediated release of pro-inflammatory cytokines and/or chemokines, as well as their migration and thereby amplifies inflammatory responses that are triggered by bacterial and fungal infections. By also promoting the amplification of inflammatory signals that are initially triggered by Toll-like receptor (TLR) and NOD-like receptor engagement, plays a major role in the pathophysiology of acute and chronic inflammatory diseases of different etiologies including septic shock and atherosclerosis.</text>
</comment>
<keyword evidence="13" id="KW-0325">Glycoprotein</keyword>
<accession>A0A6J3FTT6</accession>
<keyword evidence="14" id="KW-0393">Immunoglobulin domain</keyword>
<dbReference type="CTD" id="54210"/>
<keyword evidence="11" id="KW-1015">Disulfide bond</keyword>
<dbReference type="InterPro" id="IPR007110">
    <property type="entry name" value="Ig-like_dom"/>
</dbReference>
<evidence type="ECO:0000256" key="2">
    <source>
        <dbReference type="ARBA" id="ARBA00021287"/>
    </source>
</evidence>
<dbReference type="InterPro" id="IPR013783">
    <property type="entry name" value="Ig-like_fold"/>
</dbReference>
<dbReference type="GO" id="GO:0002250">
    <property type="term" value="P:adaptive immune response"/>
    <property type="evidence" value="ECO:0007669"/>
    <property type="project" value="UniProtKB-KW"/>
</dbReference>
<evidence type="ECO:0000256" key="8">
    <source>
        <dbReference type="ARBA" id="ARBA00022989"/>
    </source>
</evidence>
<feature type="transmembrane region" description="Helical" evidence="18">
    <location>
        <begin position="239"/>
        <end position="263"/>
    </location>
</feature>
<dbReference type="PROSITE" id="PS50835">
    <property type="entry name" value="IG_LIKE"/>
    <property type="match status" value="1"/>
</dbReference>
<evidence type="ECO:0000256" key="16">
    <source>
        <dbReference type="ARBA" id="ARBA00046918"/>
    </source>
</evidence>
<name>A0A6J3FTT6_SAPAP</name>
<evidence type="ECO:0000256" key="14">
    <source>
        <dbReference type="ARBA" id="ARBA00023319"/>
    </source>
</evidence>
<dbReference type="PANTHER" id="PTHR19357">
    <property type="entry name" value="TRIGGERING RECEPTOR EXPRESSED ON MYELOID CELLS 1"/>
    <property type="match status" value="1"/>
</dbReference>
<comment type="subunit">
    <text evidence="16">Monomer. Homomultimer; when activated. Interacts with TYROBP/DAP12. Interacts with TLR4.</text>
</comment>
<dbReference type="Gene3D" id="2.60.40.10">
    <property type="entry name" value="Immunoglobulins"/>
    <property type="match status" value="1"/>
</dbReference>
<dbReference type="InterPro" id="IPR036179">
    <property type="entry name" value="Ig-like_dom_sf"/>
</dbReference>
<evidence type="ECO:0000256" key="9">
    <source>
        <dbReference type="ARBA" id="ARBA00023130"/>
    </source>
</evidence>
<keyword evidence="7" id="KW-0391">Immunity</keyword>
<evidence type="ECO:0000256" key="7">
    <source>
        <dbReference type="ARBA" id="ARBA00022859"/>
    </source>
</evidence>
<evidence type="ECO:0000259" key="19">
    <source>
        <dbReference type="PROSITE" id="PS50835"/>
    </source>
</evidence>
<dbReference type="GO" id="GO:0070945">
    <property type="term" value="P:neutrophil-mediated killing of gram-negative bacterium"/>
    <property type="evidence" value="ECO:0007669"/>
    <property type="project" value="TreeGrafter"/>
</dbReference>
<evidence type="ECO:0000256" key="10">
    <source>
        <dbReference type="ARBA" id="ARBA00023136"/>
    </source>
</evidence>
<dbReference type="AlphaFoldDB" id="A0A6J3FTT6"/>
<feature type="compositionally biased region" description="Polar residues" evidence="17">
    <location>
        <begin position="204"/>
        <end position="223"/>
    </location>
</feature>
<dbReference type="Proteomes" id="UP000504640">
    <property type="component" value="Unplaced"/>
</dbReference>
<evidence type="ECO:0000256" key="11">
    <source>
        <dbReference type="ARBA" id="ARBA00023157"/>
    </source>
</evidence>
<proteinExistence type="predicted"/>
<dbReference type="RefSeq" id="XP_032109179.1">
    <property type="nucleotide sequence ID" value="XM_032253288.1"/>
</dbReference>
<keyword evidence="5 18" id="KW-0812">Transmembrane</keyword>
<dbReference type="SMART" id="SM00409">
    <property type="entry name" value="IG"/>
    <property type="match status" value="1"/>
</dbReference>
<evidence type="ECO:0000256" key="1">
    <source>
        <dbReference type="ARBA" id="ARBA00004251"/>
    </source>
</evidence>
<evidence type="ECO:0000256" key="3">
    <source>
        <dbReference type="ARBA" id="ARBA00022475"/>
    </source>
</evidence>
<protein>
    <recommendedName>
        <fullName evidence="2">Triggering receptor expressed on myeloid cells 1</fullName>
    </recommendedName>
</protein>
<evidence type="ECO:0000256" key="12">
    <source>
        <dbReference type="ARBA" id="ARBA00023170"/>
    </source>
</evidence>
<feature type="domain" description="Ig-like" evidence="19">
    <location>
        <begin position="54"/>
        <end position="151"/>
    </location>
</feature>
<keyword evidence="12 21" id="KW-0675">Receptor</keyword>
<evidence type="ECO:0000256" key="18">
    <source>
        <dbReference type="SAM" id="Phobius"/>
    </source>
</evidence>
<feature type="transmembrane region" description="Helical" evidence="18">
    <location>
        <begin position="12"/>
        <end position="32"/>
    </location>
</feature>
<evidence type="ECO:0000313" key="21">
    <source>
        <dbReference type="RefSeq" id="XP_032109179.1"/>
    </source>
</evidence>
<dbReference type="GO" id="GO:0005886">
    <property type="term" value="C:plasma membrane"/>
    <property type="evidence" value="ECO:0007669"/>
    <property type="project" value="UniProtKB-SubCell"/>
</dbReference>
<feature type="region of interest" description="Disordered" evidence="17">
    <location>
        <begin position="174"/>
        <end position="223"/>
    </location>
</feature>
<reference evidence="21" key="1">
    <citation type="submission" date="2025-08" db="UniProtKB">
        <authorList>
            <consortium name="RefSeq"/>
        </authorList>
    </citation>
    <scope>IDENTIFICATION</scope>
    <source>
        <tissue evidence="21">Blood</tissue>
    </source>
</reference>
<feature type="compositionally biased region" description="Polar residues" evidence="17">
    <location>
        <begin position="185"/>
        <end position="196"/>
    </location>
</feature>
<keyword evidence="3" id="KW-1003">Cell membrane</keyword>
<dbReference type="GO" id="GO:0045087">
    <property type="term" value="P:innate immune response"/>
    <property type="evidence" value="ECO:0007669"/>
    <property type="project" value="UniProtKB-KW"/>
</dbReference>
<evidence type="ECO:0000256" key="5">
    <source>
        <dbReference type="ARBA" id="ARBA00022692"/>
    </source>
</evidence>
<organism evidence="20 21">
    <name type="scientific">Sapajus apella</name>
    <name type="common">Brown-capped capuchin</name>
    <name type="synonym">Cebus apella</name>
    <dbReference type="NCBI Taxonomy" id="9515"/>
    <lineage>
        <taxon>Eukaryota</taxon>
        <taxon>Metazoa</taxon>
        <taxon>Chordata</taxon>
        <taxon>Craniata</taxon>
        <taxon>Vertebrata</taxon>
        <taxon>Euteleostomi</taxon>
        <taxon>Mammalia</taxon>
        <taxon>Eutheria</taxon>
        <taxon>Euarchontoglires</taxon>
        <taxon>Primates</taxon>
        <taxon>Haplorrhini</taxon>
        <taxon>Platyrrhini</taxon>
        <taxon>Cebidae</taxon>
        <taxon>Cebinae</taxon>
        <taxon>Sapajus</taxon>
    </lineage>
</organism>
<dbReference type="GO" id="GO:0030593">
    <property type="term" value="P:neutrophil chemotaxis"/>
    <property type="evidence" value="ECO:0007669"/>
    <property type="project" value="TreeGrafter"/>
</dbReference>